<dbReference type="Pfam" id="PF07244">
    <property type="entry name" value="POTRA"/>
    <property type="match status" value="1"/>
</dbReference>
<reference evidence="6 7" key="1">
    <citation type="submission" date="2023-12" db="EMBL/GenBank/DDBJ databases">
        <title>Friends and Foes: Symbiotic and Algicidal bacterial influence on Karenia brevis blooms.</title>
        <authorList>
            <person name="Fei C."/>
            <person name="Mohamed A.R."/>
            <person name="Booker A."/>
            <person name="Arshad M."/>
            <person name="Klass S."/>
            <person name="Ahn S."/>
            <person name="Gilbert P.M."/>
            <person name="Heil C.A."/>
            <person name="Martinez J.M."/>
            <person name="Amin S.A."/>
        </authorList>
    </citation>
    <scope>NUCLEOTIDE SEQUENCE [LARGE SCALE GENOMIC DNA]</scope>
    <source>
        <strain evidence="6 7">CE15</strain>
    </source>
</reference>
<dbReference type="Pfam" id="PF01103">
    <property type="entry name" value="Omp85"/>
    <property type="match status" value="1"/>
</dbReference>
<evidence type="ECO:0000256" key="3">
    <source>
        <dbReference type="SAM" id="SignalP"/>
    </source>
</evidence>
<feature type="domain" description="POTRA" evidence="5">
    <location>
        <begin position="104"/>
        <end position="162"/>
    </location>
</feature>
<protein>
    <submittedName>
        <fullName evidence="6">BamA/TamA family outer membrane protein</fullName>
    </submittedName>
</protein>
<evidence type="ECO:0000256" key="2">
    <source>
        <dbReference type="ARBA" id="ARBA00023136"/>
    </source>
</evidence>
<evidence type="ECO:0000259" key="4">
    <source>
        <dbReference type="Pfam" id="PF01103"/>
    </source>
</evidence>
<dbReference type="RefSeq" id="WP_336435617.1">
    <property type="nucleotide sequence ID" value="NZ_JBAWKS010000001.1"/>
</dbReference>
<dbReference type="InterPro" id="IPR000184">
    <property type="entry name" value="Bac_surfAg_D15"/>
</dbReference>
<dbReference type="Gene3D" id="2.40.160.50">
    <property type="entry name" value="membrane protein fhac: a member of the omp85/tpsb transporter family"/>
    <property type="match status" value="1"/>
</dbReference>
<dbReference type="InterPro" id="IPR010827">
    <property type="entry name" value="BamA/TamA_POTRA"/>
</dbReference>
<organism evidence="6 7">
    <name type="scientific">Pseudoalteromonas spongiae</name>
    <dbReference type="NCBI Taxonomy" id="298657"/>
    <lineage>
        <taxon>Bacteria</taxon>
        <taxon>Pseudomonadati</taxon>
        <taxon>Pseudomonadota</taxon>
        <taxon>Gammaproteobacteria</taxon>
        <taxon>Alteromonadales</taxon>
        <taxon>Pseudoalteromonadaceae</taxon>
        <taxon>Pseudoalteromonas</taxon>
    </lineage>
</organism>
<dbReference type="EMBL" id="JBAWKS010000001">
    <property type="protein sequence ID" value="MEI4550411.1"/>
    <property type="molecule type" value="Genomic_DNA"/>
</dbReference>
<name>A0ABU8ETW8_9GAMM</name>
<keyword evidence="7" id="KW-1185">Reference proteome</keyword>
<dbReference type="Gene3D" id="3.10.20.310">
    <property type="entry name" value="membrane protein fhac"/>
    <property type="match status" value="1"/>
</dbReference>
<comment type="subcellular location">
    <subcellularLocation>
        <location evidence="1">Membrane</location>
    </subcellularLocation>
</comment>
<proteinExistence type="predicted"/>
<feature type="chain" id="PRO_5046002188" evidence="3">
    <location>
        <begin position="31"/>
        <end position="574"/>
    </location>
</feature>
<keyword evidence="3" id="KW-0732">Signal</keyword>
<evidence type="ECO:0000259" key="5">
    <source>
        <dbReference type="Pfam" id="PF07244"/>
    </source>
</evidence>
<gene>
    <name evidence="6" type="ORF">WAE96_12110</name>
</gene>
<dbReference type="PANTHER" id="PTHR34597:SF1">
    <property type="entry name" value="HEME_HEMOPEXIN TRANSPORTER PROTEIN HUXB"/>
    <property type="match status" value="1"/>
</dbReference>
<feature type="signal peptide" evidence="3">
    <location>
        <begin position="1"/>
        <end position="30"/>
    </location>
</feature>
<dbReference type="Proteomes" id="UP001382455">
    <property type="component" value="Unassembled WGS sequence"/>
</dbReference>
<evidence type="ECO:0000313" key="7">
    <source>
        <dbReference type="Proteomes" id="UP001382455"/>
    </source>
</evidence>
<sequence length="574" mass="66362">MSVLKFSRFSALFCLVFVPFYGYCAAQADATSKSDIFSLSQCQWLADQPKDRKSNFDIESIDNSKLPDAPNAIISDIRLVRHNIFDTNNPKEDNFLFRGLNTLNIVTKEHVILQQLLFQQGDKYDQQLLRESERILRDARYLYDAKIEAERDCDDNIVVTITTKELWTLTPEISYSRSGGEDKTQLGFRDTNLLGLGKRVSLSWRSDADRTGYTFIYDDPNIWGSRYRSRFEFSDNDDGERIYLDFKLPFYSLASQQSYGAVTLDDTKELPLYYRGDVVSEFKQENQINQVFYGQGSKLGSWTNRWLVGWQQEDFKFEQIAETTLPLAKDRSLNYPWLGYQLIEDRYITLSNFDSIGRTEDLNLGWNVFARLGYSDESLADDDSRVVLEASAAKAFHLNDSMLWRLYTGVHGYWNTEQQKSENLHAYLDTNFLYNSSSYRAWFANLSLRYGGNLTADQQLTLGGDTGLRGYPLHYQMGDRSVLLNLEKRYYWEYHLLQLFKVGGAVFFDVGRAWFPDKNNGENGQFLKDAGIGLRLAPSRATAKTVIHIDLAFPLDKDDEIDTVQWVIKVKNRF</sequence>
<dbReference type="PANTHER" id="PTHR34597">
    <property type="entry name" value="SLR1661 PROTEIN"/>
    <property type="match status" value="1"/>
</dbReference>
<comment type="caution">
    <text evidence="6">The sequence shown here is derived from an EMBL/GenBank/DDBJ whole genome shotgun (WGS) entry which is preliminary data.</text>
</comment>
<dbReference type="InterPro" id="IPR051544">
    <property type="entry name" value="TPS_OM_transporter"/>
</dbReference>
<feature type="domain" description="Bacterial surface antigen (D15)" evidence="4">
    <location>
        <begin position="192"/>
        <end position="567"/>
    </location>
</feature>
<keyword evidence="2" id="KW-0472">Membrane</keyword>
<evidence type="ECO:0000313" key="6">
    <source>
        <dbReference type="EMBL" id="MEI4550411.1"/>
    </source>
</evidence>
<accession>A0ABU8ETW8</accession>
<evidence type="ECO:0000256" key="1">
    <source>
        <dbReference type="ARBA" id="ARBA00004370"/>
    </source>
</evidence>